<dbReference type="InterPro" id="IPR028939">
    <property type="entry name" value="P5C_Rdtase_cat_N"/>
</dbReference>
<dbReference type="Gene3D" id="1.10.3730.10">
    <property type="entry name" value="ProC C-terminal domain-like"/>
    <property type="match status" value="1"/>
</dbReference>
<keyword evidence="2" id="KW-0963">Cytoplasm</keyword>
<comment type="caution">
    <text evidence="6">The sequence shown here is derived from an EMBL/GenBank/DDBJ whole genome shotgun (WGS) entry which is preliminary data.</text>
</comment>
<dbReference type="RefSeq" id="WP_267151398.1">
    <property type="nucleotide sequence ID" value="NZ_JAPMLT010000003.1"/>
</dbReference>
<reference evidence="6 7" key="1">
    <citation type="submission" date="2022-11" db="EMBL/GenBank/DDBJ databases">
        <title>Study of microbial diversity in lake waters.</title>
        <authorList>
            <person name="Zhang J."/>
        </authorList>
    </citation>
    <scope>NUCLEOTIDE SEQUENCE [LARGE SCALE GENOMIC DNA]</scope>
    <source>
        <strain evidence="6 7">DT12</strain>
    </source>
</reference>
<feature type="domain" description="Pyrroline-5-carboxylate reductase dimerisation" evidence="5">
    <location>
        <begin position="159"/>
        <end position="260"/>
    </location>
</feature>
<dbReference type="SUPFAM" id="SSF51735">
    <property type="entry name" value="NAD(P)-binding Rossmann-fold domains"/>
    <property type="match status" value="1"/>
</dbReference>
<dbReference type="EC" id="1.5.1.2" evidence="2"/>
<dbReference type="PANTHER" id="PTHR11645:SF51">
    <property type="entry name" value="COME OPERON PROTEIN 4"/>
    <property type="match status" value="1"/>
</dbReference>
<dbReference type="InterPro" id="IPR029036">
    <property type="entry name" value="P5CR_dimer"/>
</dbReference>
<keyword evidence="2" id="KW-0521">NADP</keyword>
<feature type="compositionally biased region" description="Basic and acidic residues" evidence="3">
    <location>
        <begin position="266"/>
        <end position="278"/>
    </location>
</feature>
<dbReference type="Pfam" id="PF14748">
    <property type="entry name" value="P5CR_dimer"/>
    <property type="match status" value="1"/>
</dbReference>
<evidence type="ECO:0000313" key="6">
    <source>
        <dbReference type="EMBL" id="MCX7570158.1"/>
    </source>
</evidence>
<keyword evidence="7" id="KW-1185">Reference proteome</keyword>
<comment type="pathway">
    <text evidence="2">Amino-acid biosynthesis; L-proline biosynthesis; L-proline from L-glutamate 5-semialdehyde: step 1/1.</text>
</comment>
<dbReference type="InterPro" id="IPR036291">
    <property type="entry name" value="NAD(P)-bd_dom_sf"/>
</dbReference>
<comment type="subcellular location">
    <subcellularLocation>
        <location evidence="2">Cytoplasm</location>
    </subcellularLocation>
</comment>
<sequence>MRIGFIGTGSMGSMLVRAFVQSTSSSEIEIIACNRTPEKLAQITARHPQVEAVCTPEEIVRRSDIVFLCVKPGDARPVIQQVLPYVREDQYFVSINSAVSLEEMEAVLPCRVVKIIPSITQVALSGVTLVMHGSRLTLEERHDIESLLERISKPTVVEEADLRVCSDLSSCGPAFLALLLREFAMAAVRQGGIPSNLAETLVKDMTLGVGKLLTQEGFEFEDIIHRVSVPGGITAEGIKVLQPSIHGVFDQLLVTTRSKAHHHGAPKKEKVEAKDLED</sequence>
<dbReference type="InterPro" id="IPR053790">
    <property type="entry name" value="P5CR-like_CS"/>
</dbReference>
<evidence type="ECO:0000256" key="1">
    <source>
        <dbReference type="ARBA" id="ARBA00005525"/>
    </source>
</evidence>
<dbReference type="HAMAP" id="MF_01925">
    <property type="entry name" value="P5C_reductase"/>
    <property type="match status" value="1"/>
</dbReference>
<dbReference type="Proteomes" id="UP001208017">
    <property type="component" value="Unassembled WGS sequence"/>
</dbReference>
<dbReference type="PROSITE" id="PS00521">
    <property type="entry name" value="P5CR"/>
    <property type="match status" value="1"/>
</dbReference>
<evidence type="ECO:0000259" key="5">
    <source>
        <dbReference type="Pfam" id="PF14748"/>
    </source>
</evidence>
<comment type="similarity">
    <text evidence="1 2">Belongs to the pyrroline-5-carboxylate reductase family.</text>
</comment>
<dbReference type="InterPro" id="IPR008927">
    <property type="entry name" value="6-PGluconate_DH-like_C_sf"/>
</dbReference>
<keyword evidence="2" id="KW-0028">Amino-acid biosynthesis</keyword>
<dbReference type="NCBIfam" id="NF005814">
    <property type="entry name" value="PRK07680.1"/>
    <property type="match status" value="1"/>
</dbReference>
<keyword evidence="2" id="KW-0641">Proline biosynthesis</keyword>
<keyword evidence="2" id="KW-0560">Oxidoreductase</keyword>
<proteinExistence type="inferred from homology"/>
<feature type="domain" description="Pyrroline-5-carboxylate reductase catalytic N-terminal" evidence="4">
    <location>
        <begin position="2"/>
        <end position="96"/>
    </location>
</feature>
<dbReference type="Gene3D" id="3.40.50.720">
    <property type="entry name" value="NAD(P)-binding Rossmann-like Domain"/>
    <property type="match status" value="1"/>
</dbReference>
<comment type="catalytic activity">
    <reaction evidence="2">
        <text>L-proline + NAD(+) = (S)-1-pyrroline-5-carboxylate + NADH + 2 H(+)</text>
        <dbReference type="Rhea" id="RHEA:14105"/>
        <dbReference type="ChEBI" id="CHEBI:15378"/>
        <dbReference type="ChEBI" id="CHEBI:17388"/>
        <dbReference type="ChEBI" id="CHEBI:57540"/>
        <dbReference type="ChEBI" id="CHEBI:57945"/>
        <dbReference type="ChEBI" id="CHEBI:60039"/>
        <dbReference type="EC" id="1.5.1.2"/>
    </reaction>
</comment>
<evidence type="ECO:0000313" key="7">
    <source>
        <dbReference type="Proteomes" id="UP001208017"/>
    </source>
</evidence>
<feature type="region of interest" description="Disordered" evidence="3">
    <location>
        <begin position="259"/>
        <end position="278"/>
    </location>
</feature>
<evidence type="ECO:0000256" key="2">
    <source>
        <dbReference type="HAMAP-Rule" id="MF_01925"/>
    </source>
</evidence>
<protein>
    <recommendedName>
        <fullName evidence="2">Pyrroline-5-carboxylate reductase</fullName>
        <shortName evidence="2">P5C reductase</shortName>
        <shortName evidence="2">P5CR</shortName>
        <ecNumber evidence="2">1.5.1.2</ecNumber>
    </recommendedName>
    <alternativeName>
        <fullName evidence="2">PCA reductase</fullName>
    </alternativeName>
</protein>
<dbReference type="EMBL" id="JAPMLT010000003">
    <property type="protein sequence ID" value="MCX7570158.1"/>
    <property type="molecule type" value="Genomic_DNA"/>
</dbReference>
<dbReference type="SUPFAM" id="SSF48179">
    <property type="entry name" value="6-phosphogluconate dehydrogenase C-terminal domain-like"/>
    <property type="match status" value="1"/>
</dbReference>
<gene>
    <name evidence="6" type="primary">comER</name>
    <name evidence="2" type="synonym">proC</name>
    <name evidence="6" type="ORF">OS242_09295</name>
</gene>
<comment type="catalytic activity">
    <reaction evidence="2">
        <text>L-proline + NADP(+) = (S)-1-pyrroline-5-carboxylate + NADPH + 2 H(+)</text>
        <dbReference type="Rhea" id="RHEA:14109"/>
        <dbReference type="ChEBI" id="CHEBI:15378"/>
        <dbReference type="ChEBI" id="CHEBI:17388"/>
        <dbReference type="ChEBI" id="CHEBI:57783"/>
        <dbReference type="ChEBI" id="CHEBI:58349"/>
        <dbReference type="ChEBI" id="CHEBI:60039"/>
        <dbReference type="EC" id="1.5.1.2"/>
    </reaction>
</comment>
<comment type="function">
    <text evidence="2">Catalyzes the reduction of 1-pyrroline-5-carboxylate (PCA) to L-proline.</text>
</comment>
<accession>A0ABT3X2H7</accession>
<dbReference type="InterPro" id="IPR000304">
    <property type="entry name" value="Pyrroline-COOH_reductase"/>
</dbReference>
<dbReference type="Pfam" id="PF03807">
    <property type="entry name" value="F420_oxidored"/>
    <property type="match status" value="1"/>
</dbReference>
<evidence type="ECO:0000259" key="4">
    <source>
        <dbReference type="Pfam" id="PF03807"/>
    </source>
</evidence>
<evidence type="ECO:0000256" key="3">
    <source>
        <dbReference type="SAM" id="MobiDB-lite"/>
    </source>
</evidence>
<dbReference type="PIRSF" id="PIRSF000193">
    <property type="entry name" value="Pyrrol-5-carb_rd"/>
    <property type="match status" value="1"/>
</dbReference>
<organism evidence="6 7">
    <name type="scientific">Tumebacillus lacus</name>
    <dbReference type="NCBI Taxonomy" id="2995335"/>
    <lineage>
        <taxon>Bacteria</taxon>
        <taxon>Bacillati</taxon>
        <taxon>Bacillota</taxon>
        <taxon>Bacilli</taxon>
        <taxon>Bacillales</taxon>
        <taxon>Alicyclobacillaceae</taxon>
        <taxon>Tumebacillus</taxon>
    </lineage>
</organism>
<dbReference type="PANTHER" id="PTHR11645">
    <property type="entry name" value="PYRROLINE-5-CARBOXYLATE REDUCTASE"/>
    <property type="match status" value="1"/>
</dbReference>
<name>A0ABT3X2H7_9BACL</name>